<dbReference type="SUPFAM" id="SSF55961">
    <property type="entry name" value="Bet v1-like"/>
    <property type="match status" value="1"/>
</dbReference>
<evidence type="ECO:0000313" key="3">
    <source>
        <dbReference type="Proteomes" id="UP000006906"/>
    </source>
</evidence>
<dbReference type="InParanoid" id="A0A2K3E5Q1"/>
<feature type="compositionally biased region" description="Low complexity" evidence="1">
    <location>
        <begin position="234"/>
        <end position="246"/>
    </location>
</feature>
<accession>A0A2K3E5Q1</accession>
<protein>
    <recommendedName>
        <fullName evidence="4">START domain-containing protein</fullName>
    </recommendedName>
</protein>
<gene>
    <name evidence="2" type="ORF">CHLRE_01g015150v5</name>
</gene>
<dbReference type="PaxDb" id="3055-EDP09643"/>
<dbReference type="AlphaFoldDB" id="A0A2K3E5Q1"/>
<dbReference type="GeneID" id="5715101"/>
<dbReference type="Proteomes" id="UP000006906">
    <property type="component" value="Chromosome 1"/>
</dbReference>
<organism evidence="2 3">
    <name type="scientific">Chlamydomonas reinhardtii</name>
    <name type="common">Chlamydomonas smithii</name>
    <dbReference type="NCBI Taxonomy" id="3055"/>
    <lineage>
        <taxon>Eukaryota</taxon>
        <taxon>Viridiplantae</taxon>
        <taxon>Chlorophyta</taxon>
        <taxon>core chlorophytes</taxon>
        <taxon>Chlorophyceae</taxon>
        <taxon>CS clade</taxon>
        <taxon>Chlamydomonadales</taxon>
        <taxon>Chlamydomonadaceae</taxon>
        <taxon>Chlamydomonas</taxon>
    </lineage>
</organism>
<evidence type="ECO:0000256" key="1">
    <source>
        <dbReference type="SAM" id="MobiDB-lite"/>
    </source>
</evidence>
<dbReference type="ExpressionAtlas" id="A0A2K3E5Q1">
    <property type="expression patterns" value="baseline and differential"/>
</dbReference>
<dbReference type="STRING" id="3055.A0A2K3E5Q1"/>
<feature type="region of interest" description="Disordered" evidence="1">
    <location>
        <begin position="155"/>
        <end position="185"/>
    </location>
</feature>
<keyword evidence="3" id="KW-1185">Reference proteome</keyword>
<dbReference type="KEGG" id="cre:CHLRE_01g015150v5"/>
<feature type="region of interest" description="Disordered" evidence="1">
    <location>
        <begin position="199"/>
        <end position="246"/>
    </location>
</feature>
<evidence type="ECO:0008006" key="4">
    <source>
        <dbReference type="Google" id="ProtNLM"/>
    </source>
</evidence>
<dbReference type="EMBL" id="CM008962">
    <property type="protein sequence ID" value="PNW88122.1"/>
    <property type="molecule type" value="Genomic_DNA"/>
</dbReference>
<dbReference type="OrthoDB" id="539925at2759"/>
<dbReference type="Gramene" id="PNW88122">
    <property type="protein sequence ID" value="PNW88122"/>
    <property type="gene ID" value="CHLRE_01g015150v5"/>
</dbReference>
<reference evidence="2 3" key="1">
    <citation type="journal article" date="2007" name="Science">
        <title>The Chlamydomonas genome reveals the evolution of key animal and plant functions.</title>
        <authorList>
            <person name="Merchant S.S."/>
            <person name="Prochnik S.E."/>
            <person name="Vallon O."/>
            <person name="Harris E.H."/>
            <person name="Karpowicz S.J."/>
            <person name="Witman G.B."/>
            <person name="Terry A."/>
            <person name="Salamov A."/>
            <person name="Fritz-Laylin L.K."/>
            <person name="Marechal-Drouard L."/>
            <person name="Marshall W.F."/>
            <person name="Qu L.H."/>
            <person name="Nelson D.R."/>
            <person name="Sanderfoot A.A."/>
            <person name="Spalding M.H."/>
            <person name="Kapitonov V.V."/>
            <person name="Ren Q."/>
            <person name="Ferris P."/>
            <person name="Lindquist E."/>
            <person name="Shapiro H."/>
            <person name="Lucas S.M."/>
            <person name="Grimwood J."/>
            <person name="Schmutz J."/>
            <person name="Cardol P."/>
            <person name="Cerutti H."/>
            <person name="Chanfreau G."/>
            <person name="Chen C.L."/>
            <person name="Cognat V."/>
            <person name="Croft M.T."/>
            <person name="Dent R."/>
            <person name="Dutcher S."/>
            <person name="Fernandez E."/>
            <person name="Fukuzawa H."/>
            <person name="Gonzalez-Ballester D."/>
            <person name="Gonzalez-Halphen D."/>
            <person name="Hallmann A."/>
            <person name="Hanikenne M."/>
            <person name="Hippler M."/>
            <person name="Inwood W."/>
            <person name="Jabbari K."/>
            <person name="Kalanon M."/>
            <person name="Kuras R."/>
            <person name="Lefebvre P.A."/>
            <person name="Lemaire S.D."/>
            <person name="Lobanov A.V."/>
            <person name="Lohr M."/>
            <person name="Manuell A."/>
            <person name="Meier I."/>
            <person name="Mets L."/>
            <person name="Mittag M."/>
            <person name="Mittelmeier T."/>
            <person name="Moroney J.V."/>
            <person name="Moseley J."/>
            <person name="Napoli C."/>
            <person name="Nedelcu A.M."/>
            <person name="Niyogi K."/>
            <person name="Novoselov S.V."/>
            <person name="Paulsen I.T."/>
            <person name="Pazour G."/>
            <person name="Purton S."/>
            <person name="Ral J.P."/>
            <person name="Riano-Pachon D.M."/>
            <person name="Riekhof W."/>
            <person name="Rymarquis L."/>
            <person name="Schroda M."/>
            <person name="Stern D."/>
            <person name="Umen J."/>
            <person name="Willows R."/>
            <person name="Wilson N."/>
            <person name="Zimmer S.L."/>
            <person name="Allmer J."/>
            <person name="Balk J."/>
            <person name="Bisova K."/>
            <person name="Chen C.J."/>
            <person name="Elias M."/>
            <person name="Gendler K."/>
            <person name="Hauser C."/>
            <person name="Lamb M.R."/>
            <person name="Ledford H."/>
            <person name="Long J.C."/>
            <person name="Minagawa J."/>
            <person name="Page M.D."/>
            <person name="Pan J."/>
            <person name="Pootakham W."/>
            <person name="Roje S."/>
            <person name="Rose A."/>
            <person name="Stahlberg E."/>
            <person name="Terauchi A.M."/>
            <person name="Yang P."/>
            <person name="Ball S."/>
            <person name="Bowler C."/>
            <person name="Dieckmann C.L."/>
            <person name="Gladyshev V.N."/>
            <person name="Green P."/>
            <person name="Jorgensen R."/>
            <person name="Mayfield S."/>
            <person name="Mueller-Roeber B."/>
            <person name="Rajamani S."/>
            <person name="Sayre R.T."/>
            <person name="Brokstein P."/>
            <person name="Dubchak I."/>
            <person name="Goodstein D."/>
            <person name="Hornick L."/>
            <person name="Huang Y.W."/>
            <person name="Jhaveri J."/>
            <person name="Luo Y."/>
            <person name="Martinez D."/>
            <person name="Ngau W.C."/>
            <person name="Otillar B."/>
            <person name="Poliakov A."/>
            <person name="Porter A."/>
            <person name="Szajkowski L."/>
            <person name="Werner G."/>
            <person name="Zhou K."/>
            <person name="Grigoriev I.V."/>
            <person name="Rokhsar D.S."/>
            <person name="Grossman A.R."/>
        </authorList>
    </citation>
    <scope>NUCLEOTIDE SEQUENCE [LARGE SCALE GENOMIC DNA]</scope>
    <source>
        <strain evidence="3">CC-503</strain>
    </source>
</reference>
<proteinExistence type="predicted"/>
<sequence length="596" mass="62034">MTDVADWFRSLRGRKKAPCAESPGRTAATAARASIDVPNLKVTVHELIAKFDRLKLVRRQRKGNAGVDAAAAASSGAARRVDGLAQEPPPPGDDGDVDSWSGDRASVSSASTAFYSAAELALEDAEAVSDPNADWADGLVVRVHSAESLLPSALTSAASQNRSSRAALLPPIAPGRRRDGSFVLTPAMGSGAEAAAAAGAAPSSAARRGLHPPSKLNALLPSRAHGPHGFSRRAPGPGRAPDAPSAASAIPAAGAATTAAIAAGGTAALPAATGVMGLVPQAGAAPAEAKGAVAVASRDEVLVQAADLYLVQGRPGPAYEALSRYCKDADVPDASLAPDLDQRGLPDMDALAQVVSDLGTGLADLQSDAGWQVVRDSDFKLMYKHDSKLHCFRARCTLDAPTEQITAVVREIDMMPTWNSYCTMAEVLRVRSMIDVAAYIAVWMPWPFEAVGLLVAASGADMYDEAGCLAISFSTPEKDDPNLPLPAAAAKHRKMRVLHPSCMSLRPLAAKAPGGPQRTEAAVEMYVDPGISVPSFIISFVLKVLSPFVFGAVQKLLASAFKAADGPLPSRMRQRPELYGLVERRTEAYIAAHAQG</sequence>
<feature type="compositionally biased region" description="Low complexity" evidence="1">
    <location>
        <begin position="155"/>
        <end position="167"/>
    </location>
</feature>
<feature type="compositionally biased region" description="Low complexity" evidence="1">
    <location>
        <begin position="65"/>
        <end position="78"/>
    </location>
</feature>
<dbReference type="Gene3D" id="3.30.530.20">
    <property type="match status" value="1"/>
</dbReference>
<evidence type="ECO:0000313" key="2">
    <source>
        <dbReference type="EMBL" id="PNW88122.1"/>
    </source>
</evidence>
<dbReference type="InterPro" id="IPR023393">
    <property type="entry name" value="START-like_dom_sf"/>
</dbReference>
<feature type="region of interest" description="Disordered" evidence="1">
    <location>
        <begin position="65"/>
        <end position="104"/>
    </location>
</feature>
<name>A0A2K3E5Q1_CHLRE</name>
<dbReference type="RefSeq" id="XP_042928296.1">
    <property type="nucleotide sequence ID" value="XM_043058382.1"/>
</dbReference>